<keyword evidence="2" id="KW-1185">Reference proteome</keyword>
<dbReference type="EMBL" id="QJKJ01002941">
    <property type="protein sequence ID" value="RDY00654.1"/>
    <property type="molecule type" value="Genomic_DNA"/>
</dbReference>
<protein>
    <submittedName>
        <fullName evidence="1">Uncharacterized protein</fullName>
    </submittedName>
</protein>
<proteinExistence type="predicted"/>
<accession>A0A371HD79</accession>
<gene>
    <name evidence="1" type="ORF">CR513_16139</name>
</gene>
<dbReference type="Proteomes" id="UP000257109">
    <property type="component" value="Unassembled WGS sequence"/>
</dbReference>
<dbReference type="AlphaFoldDB" id="A0A371HD79"/>
<comment type="caution">
    <text evidence="1">The sequence shown here is derived from an EMBL/GenBank/DDBJ whole genome shotgun (WGS) entry which is preliminary data.</text>
</comment>
<evidence type="ECO:0000313" key="2">
    <source>
        <dbReference type="Proteomes" id="UP000257109"/>
    </source>
</evidence>
<feature type="non-terminal residue" evidence="1">
    <location>
        <position position="1"/>
    </location>
</feature>
<reference evidence="1" key="1">
    <citation type="submission" date="2018-05" db="EMBL/GenBank/DDBJ databases">
        <title>Draft genome of Mucuna pruriens seed.</title>
        <authorList>
            <person name="Nnadi N.E."/>
            <person name="Vos R."/>
            <person name="Hasami M.H."/>
            <person name="Devisetty U.K."/>
            <person name="Aguiy J.C."/>
        </authorList>
    </citation>
    <scope>NUCLEOTIDE SEQUENCE [LARGE SCALE GENOMIC DNA]</scope>
    <source>
        <strain evidence="1">JCA_2017</strain>
    </source>
</reference>
<organism evidence="1 2">
    <name type="scientific">Mucuna pruriens</name>
    <name type="common">Velvet bean</name>
    <name type="synonym">Dolichos pruriens</name>
    <dbReference type="NCBI Taxonomy" id="157652"/>
    <lineage>
        <taxon>Eukaryota</taxon>
        <taxon>Viridiplantae</taxon>
        <taxon>Streptophyta</taxon>
        <taxon>Embryophyta</taxon>
        <taxon>Tracheophyta</taxon>
        <taxon>Spermatophyta</taxon>
        <taxon>Magnoliopsida</taxon>
        <taxon>eudicotyledons</taxon>
        <taxon>Gunneridae</taxon>
        <taxon>Pentapetalae</taxon>
        <taxon>rosids</taxon>
        <taxon>fabids</taxon>
        <taxon>Fabales</taxon>
        <taxon>Fabaceae</taxon>
        <taxon>Papilionoideae</taxon>
        <taxon>50 kb inversion clade</taxon>
        <taxon>NPAAA clade</taxon>
        <taxon>indigoferoid/millettioid clade</taxon>
        <taxon>Phaseoleae</taxon>
        <taxon>Mucuna</taxon>
    </lineage>
</organism>
<sequence>MVATENLYNILIGKLTSTALEAVVSIPHLVMKFPTFDQRIVTINVDQRMAQQCYINSLKVVASSPSKRKANIVSTKTLITVRSRARVIMATNSTTLTKPSSCFDKIFIFTSSKSVFAIASSFPFTYSYAFTSLTSRFRKIVKMYLEWEKQ</sequence>
<name>A0A371HD79_MUCPR</name>
<evidence type="ECO:0000313" key="1">
    <source>
        <dbReference type="EMBL" id="RDY00654.1"/>
    </source>
</evidence>